<reference evidence="3 4" key="1">
    <citation type="submission" date="2016-05" db="EMBL/GenBank/DDBJ databases">
        <title>Genome sequencing reveals origins of a unique bacterial endosymbiosis in the earliest lineages of terrestrial Fungi.</title>
        <authorList>
            <consortium name="DOE Joint Genome Institute"/>
            <person name="Uehling J."/>
            <person name="Gryganskyi A."/>
            <person name="Hameed K."/>
            <person name="Tschaplinski T."/>
            <person name="Misztal P."/>
            <person name="Wu S."/>
            <person name="Desiro A."/>
            <person name="Vande Pol N."/>
            <person name="Du Z.-Y."/>
            <person name="Zienkiewicz A."/>
            <person name="Zienkiewicz K."/>
            <person name="Morin E."/>
            <person name="Tisserant E."/>
            <person name="Splivallo R."/>
            <person name="Hainaut M."/>
            <person name="Henrissat B."/>
            <person name="Ohm R."/>
            <person name="Kuo A."/>
            <person name="Yan J."/>
            <person name="Lipzen A."/>
            <person name="Nolan M."/>
            <person name="Labutti K."/>
            <person name="Barry K."/>
            <person name="Goldstein A."/>
            <person name="Labbe J."/>
            <person name="Schadt C."/>
            <person name="Tuskan G."/>
            <person name="Grigoriev I."/>
            <person name="Martin F."/>
            <person name="Vilgalys R."/>
            <person name="Bonito G."/>
        </authorList>
    </citation>
    <scope>NUCLEOTIDE SEQUENCE [LARGE SCALE GENOMIC DNA]</scope>
    <source>
        <strain evidence="3 4">AG-77</strain>
    </source>
</reference>
<feature type="signal peptide" evidence="2">
    <location>
        <begin position="1"/>
        <end position="22"/>
    </location>
</feature>
<evidence type="ECO:0008006" key="5">
    <source>
        <dbReference type="Google" id="ProtNLM"/>
    </source>
</evidence>
<name>A0A197KDV9_9FUNG</name>
<protein>
    <recommendedName>
        <fullName evidence="5">Secreted protein</fullName>
    </recommendedName>
</protein>
<feature type="chain" id="PRO_5008276819" description="Secreted protein" evidence="2">
    <location>
        <begin position="23"/>
        <end position="286"/>
    </location>
</feature>
<evidence type="ECO:0000256" key="2">
    <source>
        <dbReference type="SAM" id="SignalP"/>
    </source>
</evidence>
<evidence type="ECO:0000256" key="1">
    <source>
        <dbReference type="SAM" id="Phobius"/>
    </source>
</evidence>
<organism evidence="3 4">
    <name type="scientific">Linnemannia elongata AG-77</name>
    <dbReference type="NCBI Taxonomy" id="1314771"/>
    <lineage>
        <taxon>Eukaryota</taxon>
        <taxon>Fungi</taxon>
        <taxon>Fungi incertae sedis</taxon>
        <taxon>Mucoromycota</taxon>
        <taxon>Mortierellomycotina</taxon>
        <taxon>Mortierellomycetes</taxon>
        <taxon>Mortierellales</taxon>
        <taxon>Mortierellaceae</taxon>
        <taxon>Linnemannia</taxon>
    </lineage>
</organism>
<accession>A0A197KDV9</accession>
<gene>
    <name evidence="3" type="ORF">K457DRAFT_151437</name>
</gene>
<feature type="transmembrane region" description="Helical" evidence="1">
    <location>
        <begin position="263"/>
        <end position="285"/>
    </location>
</feature>
<keyword evidence="1" id="KW-0472">Membrane</keyword>
<keyword evidence="1" id="KW-0812">Transmembrane</keyword>
<keyword evidence="4" id="KW-1185">Reference proteome</keyword>
<dbReference type="EMBL" id="KV442014">
    <property type="protein sequence ID" value="OAQ35363.1"/>
    <property type="molecule type" value="Genomic_DNA"/>
</dbReference>
<dbReference type="OrthoDB" id="2425453at2759"/>
<keyword evidence="1" id="KW-1133">Transmembrane helix</keyword>
<evidence type="ECO:0000313" key="4">
    <source>
        <dbReference type="Proteomes" id="UP000078512"/>
    </source>
</evidence>
<dbReference type="AlphaFoldDB" id="A0A197KDV9"/>
<sequence length="286" mass="30304">MKFTTTVAAVALGATAISSAQAVLSPTCTTYLTALSAPTNPLSKCRVYTALGFPGITGANDHDTPKLQKAIAAYCATPACTPEQYAGVYKDINTNCAADMIAANQADLGTTMYMWYMSPPQRDAICLQSSKNTTCVIDSINEMIARAQFPNANKNEDDLYGYLQYVTPMLSPKDTNATAFCTSCNQQVANIFSNYYTKSPSPYLLNFEQQLTSAKYNDDLSYQYKSTCQVTLGANFKPVDNSTNSNPSANKPSGSDKGSAGQAAVVLSMGGVAATVAAVAGVLAMF</sequence>
<keyword evidence="2" id="KW-0732">Signal</keyword>
<proteinExistence type="predicted"/>
<evidence type="ECO:0000313" key="3">
    <source>
        <dbReference type="EMBL" id="OAQ35363.1"/>
    </source>
</evidence>
<dbReference type="Proteomes" id="UP000078512">
    <property type="component" value="Unassembled WGS sequence"/>
</dbReference>